<evidence type="ECO:0000256" key="1">
    <source>
        <dbReference type="SAM" id="MobiDB-lite"/>
    </source>
</evidence>
<dbReference type="EMBL" id="PVFR01000005">
    <property type="protein sequence ID" value="PRE55973.1"/>
    <property type="molecule type" value="Genomic_DNA"/>
</dbReference>
<sequence length="211" mass="23583">MSDADRDALQQPFRLDQSFDRALSKSFKHHSVGLARKRDLFEGILAHDLHSSLQAMTMSASYQLQIQDLSHLCIKAVLRIQVSGTRMSLLEQRLLDLTRTRLGDVLPISTGQMSIKDVCQQAIDEVEAFGPDREVTLASTGDILTDTGQRAAAAGPREPANRGHNHALRRANCRHPDHGFERSRAELGRWPSVLAGVRLIRWTSPTWATRI</sequence>
<protein>
    <recommendedName>
        <fullName evidence="4">Signal transduction histidine kinase dimerisation/phosphoacceptor domain-containing protein</fullName>
    </recommendedName>
</protein>
<evidence type="ECO:0008006" key="4">
    <source>
        <dbReference type="Google" id="ProtNLM"/>
    </source>
</evidence>
<dbReference type="Proteomes" id="UP000237811">
    <property type="component" value="Unassembled WGS sequence"/>
</dbReference>
<feature type="region of interest" description="Disordered" evidence="1">
    <location>
        <begin position="146"/>
        <end position="176"/>
    </location>
</feature>
<feature type="compositionally biased region" description="Basic residues" evidence="1">
    <location>
        <begin position="163"/>
        <end position="173"/>
    </location>
</feature>
<dbReference type="AlphaFoldDB" id="A0AB37AZ61"/>
<gene>
    <name evidence="2" type="ORF">C6P99_00985</name>
</gene>
<comment type="caution">
    <text evidence="2">The sequence shown here is derived from an EMBL/GenBank/DDBJ whole genome shotgun (WGS) entry which is preliminary data.</text>
</comment>
<accession>A0AB37AZ61</accession>
<name>A0AB37AZ61_9BURK</name>
<organism evidence="2 3">
    <name type="scientific">Burkholderia multivorans</name>
    <dbReference type="NCBI Taxonomy" id="87883"/>
    <lineage>
        <taxon>Bacteria</taxon>
        <taxon>Pseudomonadati</taxon>
        <taxon>Pseudomonadota</taxon>
        <taxon>Betaproteobacteria</taxon>
        <taxon>Burkholderiales</taxon>
        <taxon>Burkholderiaceae</taxon>
        <taxon>Burkholderia</taxon>
        <taxon>Burkholderia cepacia complex</taxon>
    </lineage>
</organism>
<evidence type="ECO:0000313" key="2">
    <source>
        <dbReference type="EMBL" id="PRE55973.1"/>
    </source>
</evidence>
<reference evidence="2 3" key="1">
    <citation type="submission" date="2018-03" db="EMBL/GenBank/DDBJ databases">
        <authorList>
            <person name="Nguyen K."/>
            <person name="Fouts D."/>
            <person name="Sutton G."/>
        </authorList>
    </citation>
    <scope>NUCLEOTIDE SEQUENCE [LARGE SCALE GENOMIC DNA]</scope>
    <source>
        <strain evidence="2 3">AU14328</strain>
    </source>
</reference>
<evidence type="ECO:0000313" key="3">
    <source>
        <dbReference type="Proteomes" id="UP000237811"/>
    </source>
</evidence>
<proteinExistence type="predicted"/>